<keyword evidence="6 7" id="KW-0315">Glutamine amidotransferase</keyword>
<dbReference type="InterPro" id="IPR000836">
    <property type="entry name" value="PRTase_dom"/>
</dbReference>
<accession>A0A5M6I170</accession>
<dbReference type="Proteomes" id="UP000323886">
    <property type="component" value="Unassembled WGS sequence"/>
</dbReference>
<reference evidence="12 13" key="1">
    <citation type="submission" date="2019-09" db="EMBL/GenBank/DDBJ databases">
        <title>Draft Whole-Genome sequence of Blastochloris sulfoviridis DSM 729.</title>
        <authorList>
            <person name="Meyer T.E."/>
            <person name="Kyndt J.A."/>
        </authorList>
    </citation>
    <scope>NUCLEOTIDE SEQUENCE [LARGE SCALE GENOMIC DNA]</scope>
    <source>
        <strain evidence="12 13">DSM 729</strain>
    </source>
</reference>
<dbReference type="GO" id="GO:0004044">
    <property type="term" value="F:amidophosphoribosyltransferase activity"/>
    <property type="evidence" value="ECO:0007669"/>
    <property type="project" value="UniProtKB-UniRule"/>
</dbReference>
<dbReference type="Pfam" id="PF00156">
    <property type="entry name" value="Pribosyltran"/>
    <property type="match status" value="1"/>
</dbReference>
<comment type="cofactor">
    <cofactor evidence="7 10">
        <name>Mg(2+)</name>
        <dbReference type="ChEBI" id="CHEBI:18420"/>
    </cofactor>
    <text evidence="7 10">Binds 1 Mg(2+) ion per subunit.</text>
</comment>
<evidence type="ECO:0000256" key="3">
    <source>
        <dbReference type="ARBA" id="ARBA00022676"/>
    </source>
</evidence>
<keyword evidence="13" id="KW-1185">Reference proteome</keyword>
<evidence type="ECO:0000256" key="6">
    <source>
        <dbReference type="ARBA" id="ARBA00022962"/>
    </source>
</evidence>
<evidence type="ECO:0000256" key="1">
    <source>
        <dbReference type="ARBA" id="ARBA00005209"/>
    </source>
</evidence>
<dbReference type="PIRSF" id="PIRSF000485">
    <property type="entry name" value="Amd_phspho_trans"/>
    <property type="match status" value="1"/>
</dbReference>
<comment type="catalytic activity">
    <reaction evidence="7 8">
        <text>5-phospho-beta-D-ribosylamine + L-glutamate + diphosphate = 5-phospho-alpha-D-ribose 1-diphosphate + L-glutamine + H2O</text>
        <dbReference type="Rhea" id="RHEA:14905"/>
        <dbReference type="ChEBI" id="CHEBI:15377"/>
        <dbReference type="ChEBI" id="CHEBI:29985"/>
        <dbReference type="ChEBI" id="CHEBI:33019"/>
        <dbReference type="ChEBI" id="CHEBI:58017"/>
        <dbReference type="ChEBI" id="CHEBI:58359"/>
        <dbReference type="ChEBI" id="CHEBI:58681"/>
        <dbReference type="EC" id="2.4.2.14"/>
    </reaction>
</comment>
<dbReference type="UniPathway" id="UPA00074">
    <property type="reaction ID" value="UER00124"/>
</dbReference>
<comment type="caution">
    <text evidence="7">Lacks conserved residue(s) required for the propagation of feature annotation.</text>
</comment>
<keyword evidence="7 10" id="KW-0460">Magnesium</keyword>
<evidence type="ECO:0000259" key="11">
    <source>
        <dbReference type="PROSITE" id="PS51278"/>
    </source>
</evidence>
<feature type="domain" description="Glutamine amidotransferase type-2" evidence="11">
    <location>
        <begin position="20"/>
        <end position="239"/>
    </location>
</feature>
<dbReference type="NCBIfam" id="TIGR01134">
    <property type="entry name" value="purF"/>
    <property type="match status" value="1"/>
</dbReference>
<evidence type="ECO:0000313" key="13">
    <source>
        <dbReference type="Proteomes" id="UP000323886"/>
    </source>
</evidence>
<feature type="binding site" evidence="7 10">
    <location>
        <position position="302"/>
    </location>
    <ligand>
        <name>Mg(2+)</name>
        <dbReference type="ChEBI" id="CHEBI:18420"/>
    </ligand>
</feature>
<dbReference type="EC" id="2.4.2.14" evidence="7"/>
<dbReference type="SUPFAM" id="SSF56235">
    <property type="entry name" value="N-terminal nucleophile aminohydrolases (Ntn hydrolases)"/>
    <property type="match status" value="1"/>
</dbReference>
<dbReference type="InterPro" id="IPR029057">
    <property type="entry name" value="PRTase-like"/>
</dbReference>
<evidence type="ECO:0000256" key="7">
    <source>
        <dbReference type="HAMAP-Rule" id="MF_01931"/>
    </source>
</evidence>
<dbReference type="Gene3D" id="3.60.20.10">
    <property type="entry name" value="Glutamine Phosphoribosylpyrophosphate, subunit 1, domain 1"/>
    <property type="match status" value="1"/>
</dbReference>
<evidence type="ECO:0000256" key="2">
    <source>
        <dbReference type="ARBA" id="ARBA00010138"/>
    </source>
</evidence>
<comment type="pathway">
    <text evidence="1 7 8">Purine metabolism; IMP biosynthesis via de novo pathway; N(1)-(5-phospho-D-ribosyl)glycinamide from 5-phospho-alpha-D-ribose 1-diphosphate: step 1/2.</text>
</comment>
<feature type="binding site" evidence="7 10">
    <location>
        <position position="365"/>
    </location>
    <ligand>
        <name>Mg(2+)</name>
        <dbReference type="ChEBI" id="CHEBI:18420"/>
    </ligand>
</feature>
<dbReference type="InterPro" id="IPR005854">
    <property type="entry name" value="PurF"/>
</dbReference>
<comment type="caution">
    <text evidence="12">The sequence shown here is derived from an EMBL/GenBank/DDBJ whole genome shotgun (WGS) entry which is preliminary data.</text>
</comment>
<organism evidence="12 13">
    <name type="scientific">Blastochloris sulfoviridis</name>
    <dbReference type="NCBI Taxonomy" id="50712"/>
    <lineage>
        <taxon>Bacteria</taxon>
        <taxon>Pseudomonadati</taxon>
        <taxon>Pseudomonadota</taxon>
        <taxon>Alphaproteobacteria</taxon>
        <taxon>Hyphomicrobiales</taxon>
        <taxon>Blastochloridaceae</taxon>
        <taxon>Blastochloris</taxon>
    </lineage>
</organism>
<proteinExistence type="inferred from homology"/>
<name>A0A5M6I170_9HYPH</name>
<dbReference type="PROSITE" id="PS51278">
    <property type="entry name" value="GATASE_TYPE_2"/>
    <property type="match status" value="1"/>
</dbReference>
<evidence type="ECO:0000256" key="10">
    <source>
        <dbReference type="PIRSR" id="PIRSR000485-2"/>
    </source>
</evidence>
<dbReference type="RefSeq" id="WP_150097228.1">
    <property type="nucleotide sequence ID" value="NZ_VWPL01000011.1"/>
</dbReference>
<sequence length="489" mass="53393">MHDMIGRDEDLDGDTLREECGVFGIFGHPDAAAITALGLHALQHRGQEAAGIVTFDGQRFHSERRLGLVGDTFSDPGIIAQLAGDSAIGHVRYSTTGETILRNVQPLFAEIDGGGFAIGHNGNLTNGLTLRHQLVKDGAICQSTTDTEVMLHLVARSKRNRFVDRFVEALRHLEGAYAFVGLTNKKLIGARDPQGIRPLVLGMLDGHPIFASETCALDIIGARYVRDVENGEVIVVSDEGVESLKPFPPMPPRPCIFEFIYFARPDSMVGGRPVYEVRKGFGRELARETAVEADVVVPVPDSGVPAAIGYAQQAGIPYELGIIRNHYVGRTFIQPTQTIREMGVRLKHSANQAVVAGKRIVLVDDSLVRGTTSVKIVQMMRDAGAREVHFRIASPPITHPDYYGIDTPERDKLLAANHDLDGMRRYIGADTLAFLSVDGLYRAMGAEKRDPSRPQFTDHCFTGEYPTALTDRNGEAPPPRQLSLLAEAS</sequence>
<evidence type="ECO:0000256" key="4">
    <source>
        <dbReference type="ARBA" id="ARBA00022679"/>
    </source>
</evidence>
<dbReference type="InterPro" id="IPR035584">
    <property type="entry name" value="PurF_N"/>
</dbReference>
<dbReference type="AlphaFoldDB" id="A0A5M6I170"/>
<feature type="binding site" evidence="7 10">
    <location>
        <position position="364"/>
    </location>
    <ligand>
        <name>Mg(2+)</name>
        <dbReference type="ChEBI" id="CHEBI:18420"/>
    </ligand>
</feature>
<dbReference type="SUPFAM" id="SSF53271">
    <property type="entry name" value="PRTase-like"/>
    <property type="match status" value="1"/>
</dbReference>
<protein>
    <recommendedName>
        <fullName evidence="7">Amidophosphoribosyltransferase</fullName>
        <shortName evidence="7">ATase</shortName>
        <ecNumber evidence="7">2.4.2.14</ecNumber>
    </recommendedName>
    <alternativeName>
        <fullName evidence="7">Glutamine phosphoribosylpyrophosphate amidotransferase</fullName>
        <shortName evidence="7">GPATase</shortName>
    </alternativeName>
</protein>
<keyword evidence="4 7" id="KW-0808">Transferase</keyword>
<evidence type="ECO:0000313" key="12">
    <source>
        <dbReference type="EMBL" id="KAA5601930.1"/>
    </source>
</evidence>
<dbReference type="OrthoDB" id="9801213at2"/>
<comment type="function">
    <text evidence="7">Catalyzes the formation of phosphoribosylamine from phosphoribosylpyrophosphate (PRPP) and glutamine.</text>
</comment>
<dbReference type="InterPro" id="IPR017932">
    <property type="entry name" value="GATase_2_dom"/>
</dbReference>
<dbReference type="GO" id="GO:0009113">
    <property type="term" value="P:purine nucleobase biosynthetic process"/>
    <property type="evidence" value="ECO:0007669"/>
    <property type="project" value="UniProtKB-UniRule"/>
</dbReference>
<dbReference type="Gene3D" id="3.40.50.2020">
    <property type="match status" value="1"/>
</dbReference>
<gene>
    <name evidence="7" type="primary">purF</name>
    <name evidence="12" type="ORF">F1193_08380</name>
</gene>
<dbReference type="InterPro" id="IPR029055">
    <property type="entry name" value="Ntn_hydrolases_N"/>
</dbReference>
<dbReference type="GO" id="GO:0000287">
    <property type="term" value="F:magnesium ion binding"/>
    <property type="evidence" value="ECO:0007669"/>
    <property type="project" value="UniProtKB-UniRule"/>
</dbReference>
<comment type="similarity">
    <text evidence="2 7 8">In the C-terminal section; belongs to the purine/pyrimidine phosphoribosyltransferase family.</text>
</comment>
<dbReference type="HAMAP" id="MF_01931">
    <property type="entry name" value="PurF"/>
    <property type="match status" value="1"/>
</dbReference>
<dbReference type="PANTHER" id="PTHR11907">
    <property type="entry name" value="AMIDOPHOSPHORIBOSYLTRANSFERASE"/>
    <property type="match status" value="1"/>
</dbReference>
<keyword evidence="5 7" id="KW-0658">Purine biosynthesis</keyword>
<feature type="active site" description="Nucleophile" evidence="7 9">
    <location>
        <position position="20"/>
    </location>
</feature>
<dbReference type="GO" id="GO:0006189">
    <property type="term" value="P:'de novo' IMP biosynthetic process"/>
    <property type="evidence" value="ECO:0007669"/>
    <property type="project" value="UniProtKB-UniRule"/>
</dbReference>
<dbReference type="CDD" id="cd00715">
    <property type="entry name" value="GPATase_N"/>
    <property type="match status" value="1"/>
</dbReference>
<evidence type="ECO:0000256" key="5">
    <source>
        <dbReference type="ARBA" id="ARBA00022755"/>
    </source>
</evidence>
<dbReference type="EMBL" id="VWPL01000011">
    <property type="protein sequence ID" value="KAA5601930.1"/>
    <property type="molecule type" value="Genomic_DNA"/>
</dbReference>
<evidence type="ECO:0000256" key="9">
    <source>
        <dbReference type="PIRSR" id="PIRSR000485-1"/>
    </source>
</evidence>
<dbReference type="Pfam" id="PF13537">
    <property type="entry name" value="GATase_7"/>
    <property type="match status" value="1"/>
</dbReference>
<evidence type="ECO:0000256" key="8">
    <source>
        <dbReference type="PIRNR" id="PIRNR000485"/>
    </source>
</evidence>
<keyword evidence="7 10" id="KW-0479">Metal-binding</keyword>
<keyword evidence="3 7" id="KW-0328">Glycosyltransferase</keyword>
<dbReference type="CDD" id="cd06223">
    <property type="entry name" value="PRTases_typeI"/>
    <property type="match status" value="1"/>
</dbReference>